<name>A0A5B9EB01_9BACT</name>
<evidence type="ECO:0000313" key="3">
    <source>
        <dbReference type="Proteomes" id="UP000321820"/>
    </source>
</evidence>
<proteinExistence type="predicted"/>
<reference evidence="2 3" key="1">
    <citation type="submission" date="2019-08" db="EMBL/GenBank/DDBJ databases">
        <title>Complete genome sequence of Terriglobus albidus strain ORNL.</title>
        <authorList>
            <person name="Podar M."/>
        </authorList>
    </citation>
    <scope>NUCLEOTIDE SEQUENCE [LARGE SCALE GENOMIC DNA]</scope>
    <source>
        <strain evidence="2 3">ORNL</strain>
    </source>
</reference>
<dbReference type="InterPro" id="IPR013022">
    <property type="entry name" value="Xyl_isomerase-like_TIM-brl"/>
</dbReference>
<gene>
    <name evidence="2" type="ORF">FTW19_10145</name>
</gene>
<dbReference type="Proteomes" id="UP000321820">
    <property type="component" value="Chromosome"/>
</dbReference>
<dbReference type="InterPro" id="IPR050312">
    <property type="entry name" value="IolE/XylAMocC-like"/>
</dbReference>
<dbReference type="PANTHER" id="PTHR12110:SF21">
    <property type="entry name" value="XYLOSE ISOMERASE-LIKE TIM BARREL DOMAIN-CONTAINING PROTEIN"/>
    <property type="match status" value="1"/>
</dbReference>
<accession>A0A5B9EB01</accession>
<keyword evidence="3" id="KW-1185">Reference proteome</keyword>
<dbReference type="GO" id="GO:0016853">
    <property type="term" value="F:isomerase activity"/>
    <property type="evidence" value="ECO:0007669"/>
    <property type="project" value="UniProtKB-KW"/>
</dbReference>
<evidence type="ECO:0000259" key="1">
    <source>
        <dbReference type="Pfam" id="PF01261"/>
    </source>
</evidence>
<evidence type="ECO:0000313" key="2">
    <source>
        <dbReference type="EMBL" id="QEE28325.1"/>
    </source>
</evidence>
<dbReference type="EMBL" id="CP042806">
    <property type="protein sequence ID" value="QEE28325.1"/>
    <property type="molecule type" value="Genomic_DNA"/>
</dbReference>
<dbReference type="OrthoDB" id="9779184at2"/>
<dbReference type="AlphaFoldDB" id="A0A5B9EB01"/>
<dbReference type="Pfam" id="PF01261">
    <property type="entry name" value="AP_endonuc_2"/>
    <property type="match status" value="1"/>
</dbReference>
<sequence length="321" mass="35418">MRLGVFDPVFAKLSLAEMLTELKRYPQITAIEVGTGGWPGSNHIDLDACLQSADAATTFKRQIEDAGLVISALSCHGNPVHPDQTIAKDYDTVFRKTVRLAEKLGVRAVVTFSGCPGGGPEETRPNWITTPWPPEYSDMLAWQWEQRLIPYWKDAGAFAADHGIGMAIEAHPGFCVYNPETAMQLRAEAGKSIGINLDPSHFYWQGIDLPAAIAYLGEAIFHVHAKDVALNTSNVARTGVLDAKSYTRMQDRSWLFRSVGWGHDELEWKRIASALRLAGYDHVISIEHEDALASIREGLGAAVATLSRVILQEPPVEAWWV</sequence>
<dbReference type="KEGG" id="talb:FTW19_10145"/>
<dbReference type="PANTHER" id="PTHR12110">
    <property type="entry name" value="HYDROXYPYRUVATE ISOMERASE"/>
    <property type="match status" value="1"/>
</dbReference>
<keyword evidence="2" id="KW-0413">Isomerase</keyword>
<dbReference type="RefSeq" id="WP_147647515.1">
    <property type="nucleotide sequence ID" value="NZ_CP042806.1"/>
</dbReference>
<dbReference type="InterPro" id="IPR036237">
    <property type="entry name" value="Xyl_isomerase-like_sf"/>
</dbReference>
<feature type="domain" description="Xylose isomerase-like TIM barrel" evidence="1">
    <location>
        <begin position="52"/>
        <end position="299"/>
    </location>
</feature>
<dbReference type="SUPFAM" id="SSF51658">
    <property type="entry name" value="Xylose isomerase-like"/>
    <property type="match status" value="1"/>
</dbReference>
<organism evidence="2 3">
    <name type="scientific">Terriglobus albidus</name>
    <dbReference type="NCBI Taxonomy" id="1592106"/>
    <lineage>
        <taxon>Bacteria</taxon>
        <taxon>Pseudomonadati</taxon>
        <taxon>Acidobacteriota</taxon>
        <taxon>Terriglobia</taxon>
        <taxon>Terriglobales</taxon>
        <taxon>Acidobacteriaceae</taxon>
        <taxon>Terriglobus</taxon>
    </lineage>
</organism>
<dbReference type="Gene3D" id="3.20.20.150">
    <property type="entry name" value="Divalent-metal-dependent TIM barrel enzymes"/>
    <property type="match status" value="1"/>
</dbReference>
<protein>
    <submittedName>
        <fullName evidence="2">Sugar phosphate isomerase/epimerase</fullName>
    </submittedName>
</protein>